<organism evidence="1 2">
    <name type="scientific">Marinicauda pacifica</name>
    <dbReference type="NCBI Taxonomy" id="1133559"/>
    <lineage>
        <taxon>Bacteria</taxon>
        <taxon>Pseudomonadati</taxon>
        <taxon>Pseudomonadota</taxon>
        <taxon>Alphaproteobacteria</taxon>
        <taxon>Maricaulales</taxon>
        <taxon>Maricaulaceae</taxon>
        <taxon>Marinicauda</taxon>
    </lineage>
</organism>
<keyword evidence="2" id="KW-1185">Reference proteome</keyword>
<accession>A0A4S2HFK2</accession>
<name>A0A4S2HFK2_9PROT</name>
<dbReference type="EMBL" id="SRXV01000001">
    <property type="protein sequence ID" value="TGY94693.1"/>
    <property type="molecule type" value="Genomic_DNA"/>
</dbReference>
<protein>
    <submittedName>
        <fullName evidence="1">Uncharacterized protein</fullName>
    </submittedName>
</protein>
<reference evidence="1 2" key="1">
    <citation type="journal article" date="2013" name="Int. J. Syst. Evol. Microbiol.">
        <title>Marinicauda pacifica gen. nov., sp. nov., a prosthecate alphaproteobacterium of the family Hyphomonadaceae isolated from deep seawater.</title>
        <authorList>
            <person name="Zhang X.Y."/>
            <person name="Li G.W."/>
            <person name="Wang C.S."/>
            <person name="Zhang Y.J."/>
            <person name="Xu X.W."/>
            <person name="Li H."/>
            <person name="Liu A."/>
            <person name="Liu C."/>
            <person name="Xie B.B."/>
            <person name="Qin Q.L."/>
            <person name="Xu Z."/>
            <person name="Chen X.L."/>
            <person name="Zhou B.C."/>
            <person name="Zhang Y.Z."/>
        </authorList>
    </citation>
    <scope>NUCLEOTIDE SEQUENCE [LARGE SCALE GENOMIC DNA]</scope>
    <source>
        <strain evidence="1 2">P-1 km-3</strain>
    </source>
</reference>
<gene>
    <name evidence="1" type="ORF">E5162_05325</name>
</gene>
<sequence>MTGFVKLTTPLEASQAQPVLAALRGAGIEAFAHNEQRIGVLSGQMSVSDGFPIYVRSDQRTDAEAFLRRPGRLGASLELDANALACPRCGGSTRGVAGRTMRMKTRLRQLAGLPAPLAARECVECWHGWYPGSRKPFTRQELGYNPDAPLVDWRAMAKKFKAFLAWTRSIGYHDRSRSDDDREPPQ</sequence>
<proteinExistence type="predicted"/>
<dbReference type="OrthoDB" id="8481608at2"/>
<evidence type="ECO:0000313" key="1">
    <source>
        <dbReference type="EMBL" id="TGY94693.1"/>
    </source>
</evidence>
<dbReference type="RefSeq" id="WP_135943890.1">
    <property type="nucleotide sequence ID" value="NZ_BMEI01000001.1"/>
</dbReference>
<comment type="caution">
    <text evidence="1">The sequence shown here is derived from an EMBL/GenBank/DDBJ whole genome shotgun (WGS) entry which is preliminary data.</text>
</comment>
<dbReference type="AlphaFoldDB" id="A0A4S2HFK2"/>
<evidence type="ECO:0000313" key="2">
    <source>
        <dbReference type="Proteomes" id="UP000305451"/>
    </source>
</evidence>
<dbReference type="Proteomes" id="UP000305451">
    <property type="component" value="Unassembled WGS sequence"/>
</dbReference>